<protein>
    <recommendedName>
        <fullName evidence="10">NAD(P)(+)--arginine ADP-ribosyltransferase</fullName>
        <ecNumber evidence="10">2.4.2.31</ecNumber>
    </recommendedName>
    <alternativeName>
        <fullName evidence="10">Mono(ADP-ribosyl)transferase</fullName>
    </alternativeName>
</protein>
<evidence type="ECO:0000256" key="2">
    <source>
        <dbReference type="ARBA" id="ARBA00022676"/>
    </source>
</evidence>
<dbReference type="AlphaFoldDB" id="A0A7L3PPD4"/>
<dbReference type="Gene3D" id="3.90.176.10">
    <property type="entry name" value="Toxin ADP-ribosyltransferase, Chain A, domain 1"/>
    <property type="match status" value="1"/>
</dbReference>
<keyword evidence="2 10" id="KW-0328">Glycosyltransferase</keyword>
<accession>A0A7L3PPD4</accession>
<dbReference type="PANTHER" id="PTHR10339">
    <property type="entry name" value="ADP-RIBOSYLTRANSFERASE"/>
    <property type="match status" value="1"/>
</dbReference>
<keyword evidence="6 10" id="KW-0521">NADP</keyword>
<keyword evidence="12" id="KW-1185">Reference proteome</keyword>
<dbReference type="GO" id="GO:0016779">
    <property type="term" value="F:nucleotidyltransferase activity"/>
    <property type="evidence" value="ECO:0007669"/>
    <property type="project" value="UniProtKB-KW"/>
</dbReference>
<evidence type="ECO:0000256" key="4">
    <source>
        <dbReference type="ARBA" id="ARBA00022695"/>
    </source>
</evidence>
<keyword evidence="4" id="KW-0548">Nucleotidyltransferase</keyword>
<dbReference type="GO" id="GO:0003950">
    <property type="term" value="F:NAD+ poly-ADP-ribosyltransferase activity"/>
    <property type="evidence" value="ECO:0007669"/>
    <property type="project" value="TreeGrafter"/>
</dbReference>
<evidence type="ECO:0000256" key="10">
    <source>
        <dbReference type="RuleBase" id="RU361228"/>
    </source>
</evidence>
<dbReference type="SUPFAM" id="SSF56399">
    <property type="entry name" value="ADP-ribosylation"/>
    <property type="match status" value="1"/>
</dbReference>
<keyword evidence="3 10" id="KW-0808">Transferase</keyword>
<dbReference type="GO" id="GO:0106274">
    <property type="term" value="F:NAD+-protein-arginine ADP-ribosyltransferase activity"/>
    <property type="evidence" value="ECO:0007669"/>
    <property type="project" value="UniProtKB-EC"/>
</dbReference>
<dbReference type="EC" id="2.4.2.31" evidence="10"/>
<sequence>SVPTMAPLPLSLALLALSSATTAPLAPRDPRDVPEEVTLDMSPSSFDDRYVGCAHAMAAALPTLNHSEFHANGDFAAAWALATAEWRVRGSPRPPKSPLSPAQAIALLAYTAPLPLHRSFNAASRVGGRSRVDYLDSFPFKALHFLLSQALGVLRGAGGPRCHRVFRGVRGVRFSTRVGRRVRFGHFASASRRNESAWAFGGDSVFRVETCHGVGIREFSFFPDEDEVLIPPAETFEVTDVAAVAGQGARIGLRSVGVHSNYNCEWVRGEEGTGGTHGRG</sequence>
<dbReference type="FunFam" id="3.90.176.10:FF:000001">
    <property type="entry name" value="NAD(P)(+)--arginine ADP-ribosyltransferase"/>
    <property type="match status" value="1"/>
</dbReference>
<dbReference type="GO" id="GO:0044194">
    <property type="term" value="C:cytolytic granule"/>
    <property type="evidence" value="ECO:0007669"/>
    <property type="project" value="UniProtKB-ARBA"/>
</dbReference>
<dbReference type="GO" id="GO:0046677">
    <property type="term" value="P:response to antibiotic"/>
    <property type="evidence" value="ECO:0007669"/>
    <property type="project" value="UniProtKB-ARBA"/>
</dbReference>
<comment type="catalytic activity">
    <reaction evidence="9 10">
        <text>L-arginyl-[protein] + NAD(+) = N(omega)-(ADP-D-ribosyl)-L-arginyl-[protein] + nicotinamide + H(+)</text>
        <dbReference type="Rhea" id="RHEA:19149"/>
        <dbReference type="Rhea" id="RHEA-COMP:10532"/>
        <dbReference type="Rhea" id="RHEA-COMP:15087"/>
        <dbReference type="ChEBI" id="CHEBI:15378"/>
        <dbReference type="ChEBI" id="CHEBI:17154"/>
        <dbReference type="ChEBI" id="CHEBI:29965"/>
        <dbReference type="ChEBI" id="CHEBI:57540"/>
        <dbReference type="ChEBI" id="CHEBI:142554"/>
        <dbReference type="EC" id="2.4.2.31"/>
    </reaction>
</comment>
<dbReference type="GO" id="GO:0005615">
    <property type="term" value="C:extracellular space"/>
    <property type="evidence" value="ECO:0007669"/>
    <property type="project" value="UniProtKB-ARBA"/>
</dbReference>
<dbReference type="PROSITE" id="PS01291">
    <property type="entry name" value="ART"/>
    <property type="match status" value="1"/>
</dbReference>
<dbReference type="PROSITE" id="PS51996">
    <property type="entry name" value="TR_MART"/>
    <property type="match status" value="1"/>
</dbReference>
<feature type="non-terminal residue" evidence="11">
    <location>
        <position position="1"/>
    </location>
</feature>
<dbReference type="EMBL" id="VZUH01076213">
    <property type="protein sequence ID" value="NXU93146.1"/>
    <property type="molecule type" value="Genomic_DNA"/>
</dbReference>
<keyword evidence="7 10" id="KW-0520">NAD</keyword>
<dbReference type="Pfam" id="PF01129">
    <property type="entry name" value="ART"/>
    <property type="match status" value="1"/>
</dbReference>
<dbReference type="Proteomes" id="UP000551443">
    <property type="component" value="Unassembled WGS sequence"/>
</dbReference>
<reference evidence="11 12" key="1">
    <citation type="submission" date="2019-09" db="EMBL/GenBank/DDBJ databases">
        <title>Bird 10,000 Genomes (B10K) Project - Family phase.</title>
        <authorList>
            <person name="Zhang G."/>
        </authorList>
    </citation>
    <scope>NUCLEOTIDE SEQUENCE [LARGE SCALE GENOMIC DNA]</scope>
    <source>
        <strain evidence="11">OUT-0059</strain>
        <tissue evidence="11">Muscle</tissue>
    </source>
</reference>
<comment type="caution">
    <text evidence="11">The sequence shown here is derived from an EMBL/GenBank/DDBJ whole genome shotgun (WGS) entry which is preliminary data.</text>
</comment>
<dbReference type="PANTHER" id="PTHR10339:SF19">
    <property type="entry name" value="GPI-LINKED NAD(P)(+)--ARGININE ADP-RIBOSYLTRANSFERASE 1"/>
    <property type="match status" value="1"/>
</dbReference>
<comment type="similarity">
    <text evidence="1 10">Belongs to the Arg-specific ADP-ribosyltransferase family.</text>
</comment>
<gene>
    <name evidence="11" type="primary">Nrt2_4</name>
    <name evidence="11" type="ORF">XIPELE_R05164</name>
</gene>
<proteinExistence type="inferred from homology"/>
<feature type="signal peptide" evidence="10">
    <location>
        <begin position="1"/>
        <end position="20"/>
    </location>
</feature>
<dbReference type="PRINTS" id="PR00970">
    <property type="entry name" value="RIBTRNSFRASE"/>
</dbReference>
<keyword evidence="5 10" id="KW-0732">Signal</keyword>
<organism evidence="11 12">
    <name type="scientific">Xiphorhynchus elegans</name>
    <name type="common">elegant woodcreeper</name>
    <dbReference type="NCBI Taxonomy" id="269412"/>
    <lineage>
        <taxon>Eukaryota</taxon>
        <taxon>Metazoa</taxon>
        <taxon>Chordata</taxon>
        <taxon>Craniata</taxon>
        <taxon>Vertebrata</taxon>
        <taxon>Euteleostomi</taxon>
        <taxon>Archelosauria</taxon>
        <taxon>Archosauria</taxon>
        <taxon>Dinosauria</taxon>
        <taxon>Saurischia</taxon>
        <taxon>Theropoda</taxon>
        <taxon>Coelurosauria</taxon>
        <taxon>Aves</taxon>
        <taxon>Neognathae</taxon>
        <taxon>Neoaves</taxon>
        <taxon>Telluraves</taxon>
        <taxon>Australaves</taxon>
        <taxon>Passeriformes</taxon>
        <taxon>Dendrocolaptidae</taxon>
        <taxon>Xiphorhynchus</taxon>
    </lineage>
</organism>
<dbReference type="InterPro" id="IPR000768">
    <property type="entry name" value="ART"/>
</dbReference>
<name>A0A7L3PPD4_9DEND</name>
<feature type="non-terminal residue" evidence="11">
    <location>
        <position position="280"/>
    </location>
</feature>
<evidence type="ECO:0000256" key="5">
    <source>
        <dbReference type="ARBA" id="ARBA00022729"/>
    </source>
</evidence>
<dbReference type="InterPro" id="IPR050999">
    <property type="entry name" value="ADP-ribosyltransferase_ARG"/>
</dbReference>
<evidence type="ECO:0000313" key="12">
    <source>
        <dbReference type="Proteomes" id="UP000551443"/>
    </source>
</evidence>
<keyword evidence="8" id="KW-1015">Disulfide bond</keyword>
<evidence type="ECO:0000256" key="1">
    <source>
        <dbReference type="ARBA" id="ARBA00009558"/>
    </source>
</evidence>
<evidence type="ECO:0000313" key="11">
    <source>
        <dbReference type="EMBL" id="NXU93146.1"/>
    </source>
</evidence>
<evidence type="ECO:0000256" key="7">
    <source>
        <dbReference type="ARBA" id="ARBA00023027"/>
    </source>
</evidence>
<evidence type="ECO:0000256" key="8">
    <source>
        <dbReference type="ARBA" id="ARBA00023157"/>
    </source>
</evidence>
<evidence type="ECO:0000256" key="9">
    <source>
        <dbReference type="ARBA" id="ARBA00047597"/>
    </source>
</evidence>
<feature type="chain" id="PRO_5029939224" description="NAD(P)(+)--arginine ADP-ribosyltransferase" evidence="10">
    <location>
        <begin position="21"/>
        <end position="280"/>
    </location>
</feature>
<evidence type="ECO:0000256" key="6">
    <source>
        <dbReference type="ARBA" id="ARBA00022857"/>
    </source>
</evidence>
<evidence type="ECO:0000256" key="3">
    <source>
        <dbReference type="ARBA" id="ARBA00022679"/>
    </source>
</evidence>